<dbReference type="Pfam" id="PF25975">
    <property type="entry name" value="CzcB_C"/>
    <property type="match status" value="1"/>
</dbReference>
<feature type="domain" description="CzcB-like C-terminal circularly permuted SH3-like" evidence="5">
    <location>
        <begin position="307"/>
        <end position="360"/>
    </location>
</feature>
<dbReference type="eggNOG" id="COG0845">
    <property type="taxonomic scope" value="Bacteria"/>
</dbReference>
<evidence type="ECO:0000256" key="1">
    <source>
        <dbReference type="ARBA" id="ARBA00009477"/>
    </source>
</evidence>
<keyword evidence="2" id="KW-0175">Coiled coil</keyword>
<dbReference type="EMBL" id="AZRA01000007">
    <property type="protein sequence ID" value="KDB54089.1"/>
    <property type="molecule type" value="Genomic_DNA"/>
</dbReference>
<proteinExistence type="inferred from homology"/>
<evidence type="ECO:0000313" key="6">
    <source>
        <dbReference type="EMBL" id="KDB54089.1"/>
    </source>
</evidence>
<dbReference type="InterPro" id="IPR006143">
    <property type="entry name" value="RND_pump_MFP"/>
</dbReference>
<evidence type="ECO:0000259" key="5">
    <source>
        <dbReference type="Pfam" id="PF25975"/>
    </source>
</evidence>
<feature type="coiled-coil region" evidence="2">
    <location>
        <begin position="122"/>
        <end position="173"/>
    </location>
</feature>
<evidence type="ECO:0000259" key="4">
    <source>
        <dbReference type="Pfam" id="PF25917"/>
    </source>
</evidence>
<sequence>MHSIMEIAEMSTPAAPDRRAVLPWLAGALLLAATWPGARAQPAAAAGLTVPTLTVQASRDTASLSLDGTLEPQRQAVLAAQAAGSVRELTVRAGDRVRAGQVIARIDARSAEAGVAQSEAGVVQADANLRNARTQLERTRELRAQGYISQAALDAAENQFRAAEAGLAQARAGRRQATLGQDFTSVAAPFDGVVLATHLDAGDLAAPGRPVLTLYAPGALRTSVQVPASQATQARAARQVEIELPDGRRVAPVRRAELPGADPVAQTVEWRLDLAPGDATDLRPGRTVRVHFSGAELAPTGARSVPTVPAAALLRRGELTAVYVVRENGFVLRQVRAGASHGGRTEVLAGLKTGERIAADAVRAGLAGARP</sequence>
<dbReference type="GO" id="GO:1990281">
    <property type="term" value="C:efflux pump complex"/>
    <property type="evidence" value="ECO:0007669"/>
    <property type="project" value="TreeGrafter"/>
</dbReference>
<dbReference type="NCBIfam" id="TIGR01730">
    <property type="entry name" value="RND_mfp"/>
    <property type="match status" value="1"/>
</dbReference>
<accession>A0A059KSA9</accession>
<dbReference type="GO" id="GO:0015562">
    <property type="term" value="F:efflux transmembrane transporter activity"/>
    <property type="evidence" value="ECO:0007669"/>
    <property type="project" value="TreeGrafter"/>
</dbReference>
<dbReference type="SUPFAM" id="SSF111369">
    <property type="entry name" value="HlyD-like secretion proteins"/>
    <property type="match status" value="1"/>
</dbReference>
<dbReference type="InterPro" id="IPR058625">
    <property type="entry name" value="MdtA-like_BSH"/>
</dbReference>
<comment type="caution">
    <text evidence="6">The sequence shown here is derived from an EMBL/GenBank/DDBJ whole genome shotgun (WGS) entry which is preliminary data.</text>
</comment>
<dbReference type="STRING" id="34103.SAMN05421778_10488"/>
<organism evidence="6 7">
    <name type="scientific">Sphaerotilus natans subsp. natans DSM 6575</name>
    <dbReference type="NCBI Taxonomy" id="1286631"/>
    <lineage>
        <taxon>Bacteria</taxon>
        <taxon>Pseudomonadati</taxon>
        <taxon>Pseudomonadota</taxon>
        <taxon>Betaproteobacteria</taxon>
        <taxon>Burkholderiales</taxon>
        <taxon>Sphaerotilaceae</taxon>
        <taxon>Sphaerotilus</taxon>
    </lineage>
</organism>
<feature type="domain" description="Multidrug resistance protein MdtA-like barrel-sandwich hybrid" evidence="4">
    <location>
        <begin position="74"/>
        <end position="209"/>
    </location>
</feature>
<dbReference type="Pfam" id="PF25917">
    <property type="entry name" value="BSH_RND"/>
    <property type="match status" value="1"/>
</dbReference>
<dbReference type="Proteomes" id="UP000026714">
    <property type="component" value="Unassembled WGS sequence"/>
</dbReference>
<dbReference type="PANTHER" id="PTHR30469:SF18">
    <property type="entry name" value="RESISTANCE-NODULATION-CELL DIVISION (RND) EFFLUX MEMBRANE FUSION PROTEIN-RELATED"/>
    <property type="match status" value="1"/>
</dbReference>
<dbReference type="PROSITE" id="PS51318">
    <property type="entry name" value="TAT"/>
    <property type="match status" value="1"/>
</dbReference>
<protein>
    <submittedName>
        <fullName evidence="6">RND family efflux transporter MFP subunit</fullName>
    </submittedName>
</protein>
<evidence type="ECO:0000313" key="7">
    <source>
        <dbReference type="Proteomes" id="UP000026714"/>
    </source>
</evidence>
<dbReference type="InterPro" id="IPR058649">
    <property type="entry name" value="CzcB_C"/>
</dbReference>
<gene>
    <name evidence="6" type="ORF">X805_03120</name>
</gene>
<evidence type="ECO:0000259" key="3">
    <source>
        <dbReference type="Pfam" id="PF25876"/>
    </source>
</evidence>
<dbReference type="InterPro" id="IPR006311">
    <property type="entry name" value="TAT_signal"/>
</dbReference>
<dbReference type="InterPro" id="IPR058624">
    <property type="entry name" value="MdtA-like_HH"/>
</dbReference>
<dbReference type="Gene3D" id="2.40.420.20">
    <property type="match status" value="1"/>
</dbReference>
<dbReference type="PATRIC" id="fig|1286631.3.peg.307"/>
<dbReference type="Gene3D" id="2.40.50.100">
    <property type="match status" value="1"/>
</dbReference>
<keyword evidence="7" id="KW-1185">Reference proteome</keyword>
<evidence type="ECO:0000256" key="2">
    <source>
        <dbReference type="SAM" id="Coils"/>
    </source>
</evidence>
<dbReference type="Gene3D" id="1.10.287.470">
    <property type="entry name" value="Helix hairpin bin"/>
    <property type="match status" value="1"/>
</dbReference>
<comment type="similarity">
    <text evidence="1">Belongs to the membrane fusion protein (MFP) (TC 8.A.1) family.</text>
</comment>
<reference evidence="6 7" key="1">
    <citation type="journal article" date="2014" name="FEMS Microbiol. Ecol.">
        <title>Sphaerotilus natans encrusted with nanoball-shaped Fe(III) oxide minerals formed by nitrate-reducing mixotrophic Fe(II) oxidation.</title>
        <authorList>
            <person name="Park S."/>
            <person name="Kim D.H."/>
            <person name="Lee J.H."/>
            <person name="Hur H.G."/>
        </authorList>
    </citation>
    <scope>NUCLEOTIDE SEQUENCE [LARGE SCALE GENOMIC DNA]</scope>
    <source>
        <strain evidence="6 7">DSM 6575</strain>
    </source>
</reference>
<dbReference type="AlphaFoldDB" id="A0A059KSA9"/>
<feature type="domain" description="Multidrug resistance protein MdtA-like alpha-helical hairpin" evidence="3">
    <location>
        <begin position="116"/>
        <end position="181"/>
    </location>
</feature>
<dbReference type="PANTHER" id="PTHR30469">
    <property type="entry name" value="MULTIDRUG RESISTANCE PROTEIN MDTA"/>
    <property type="match status" value="1"/>
</dbReference>
<dbReference type="Pfam" id="PF25876">
    <property type="entry name" value="HH_MFP_RND"/>
    <property type="match status" value="1"/>
</dbReference>
<name>A0A059KSA9_9BURK</name>
<dbReference type="Gene3D" id="2.40.30.170">
    <property type="match status" value="1"/>
</dbReference>